<dbReference type="STRING" id="7574.A0A1S3JVN6"/>
<evidence type="ECO:0000256" key="2">
    <source>
        <dbReference type="SAM" id="MobiDB-lite"/>
    </source>
</evidence>
<dbReference type="OrthoDB" id="76173at2759"/>
<sequence length="1471" mass="162282">MLSHTRRDGPSVGLVPLSFPATKSILWDHTSTGPAVVIHMTYYRDIRLIISSKALQLARRCAADSSKMEFLCLLQGSLSVDTDGGITANLERFDMGKMEQGSLSPTSTMAGDITVPLIVMKSGSKPQLSSDDYFKALQMLQHTVTSGCKIQLDQYVVAFASLVPKPSTRNGEVYDMGISVVSLSNHLKATPVKNVPIVPTALSKNLAGPASLSDMQGEPKAGYLTMDHTRKLLLILESDPKVYTLPLVGIWLSGIPLVYNPFVWAACLRYLHNAHIQERVCKPPEPFLLVLYSPLHSQPEFYEVTAVNGGGRLTFQLYSAVQNIDLSKTGSSEAVVDVDLCKVQGGGQNMEVFQAAVQQLTETRCETPKAKDHVIVTVEDSTPRATPSPHTAKTTSIQPSVPDVSLIFDDDYQPGKQPHIQGKENVYQPTKTLQQQYTDQLTAFRPKKQQQKPVPSRQPLKPVNRQSPSLPVSPNIPQHIKPLPPRSHSLPDVSQLLDDSGQHGDHQSPHMQRQSSSEQLMYEQQLQPSSGPGIQQFPPPYPYPHQYPGVPDTGGMDYGVPGKYASTRGPVPRQRGPRTKKGMPGPHLQPSQRSHSGERQRMPRQGQQMHPHHNSSQLPPQYAFPPYQGHVPHWPAVPPGYQPGPPPYHHTGSGRHSLGSSAPPPQHAPTRHQGGPQTRRLSEPIASGMIGQYQSPGCMKPYGVSQAGQNGRAGENLCRGPEPQRHAPRKMQQNNLVRQCQECQQSCSVRGEPVPASAAVTVHHNVQKSVPQHVHFAPPEDHGLKEKLRPNKCACCGLAVCEKGNNESKRGHDVKSKDDCVTHQNQTPYQNMAPDDMYQLLLKQDAEIKEQNSQLKMLQAQIQKILSAQQNTQTNMEPDVDHSPGPNVGGSPDSQGYVSMETSVTSPAEKMTCSMGTNTSLWLANGIQIPEKCHTDLSQSRMIQQDGDEKRQLELETDPVNVTEENQGGNSNQSLASLGSVHVQVQERTDQSFVSDMVVDIPSYESSPERTPKNERSRPNTRCDQSFQSPILGESISMYEQGADARGKGKGEEMQTDRKEVPAVAENAQYYENIIKNVKQLLAKHSDSERPVYHQEDDPSSMCLEQREVLPDKVVEVVKQAAVFDSEPETDVVCATIEHLKKLGINETEAEEEERVDASMLNLALLPKVNYMSLMLDDLPDTDVSMEMNALAMKYLSDDQLSQFAKLSTKPSARRGNKKDTLLHRVLLNDQGSTPNVTLFGMSPCNMTMATRKYMERYGLIKGKATKDTFAHESDIHVTSKLQWKLPVADEPENEIRPNKISNCDKDIGGLAKLQGQKVSVENRATAKKDFENESENPLSEPDHEYENRNLKRTVDKKSEIQVLEGLPRPGTRSKEQKDMQSSHKLDKAGASSQGVTVGAFLGQMKRAAMRHSPSSVNRLEAQGEANDSDSYTSVASDSSSEGSVSFAKPTLSPGQNILDIHRLKQLPKLM</sequence>
<feature type="compositionally biased region" description="Basic and acidic residues" evidence="2">
    <location>
        <begin position="1007"/>
        <end position="1018"/>
    </location>
</feature>
<feature type="region of interest" description="Disordered" evidence="2">
    <location>
        <begin position="1000"/>
        <end position="1036"/>
    </location>
</feature>
<evidence type="ECO:0000256" key="1">
    <source>
        <dbReference type="SAM" id="Coils"/>
    </source>
</evidence>
<protein>
    <submittedName>
        <fullName evidence="5">SCL-interrupting locus protein homolog</fullName>
    </submittedName>
</protein>
<dbReference type="Pfam" id="PF15253">
    <property type="entry name" value="STIL_N"/>
    <property type="match status" value="1"/>
</dbReference>
<dbReference type="GO" id="GO:0007224">
    <property type="term" value="P:smoothened signaling pathway"/>
    <property type="evidence" value="ECO:0007669"/>
    <property type="project" value="TreeGrafter"/>
</dbReference>
<dbReference type="GO" id="GO:0031023">
    <property type="term" value="P:microtubule organizing center organization"/>
    <property type="evidence" value="ECO:0007669"/>
    <property type="project" value="TreeGrafter"/>
</dbReference>
<feature type="compositionally biased region" description="Pro residues" evidence="2">
    <location>
        <begin position="635"/>
        <end position="648"/>
    </location>
</feature>
<gene>
    <name evidence="5" type="primary">LOC106176550</name>
</gene>
<feature type="region of interest" description="Disordered" evidence="2">
    <location>
        <begin position="444"/>
        <end position="681"/>
    </location>
</feature>
<proteinExistence type="predicted"/>
<dbReference type="GeneID" id="106176550"/>
<feature type="compositionally biased region" description="Polar residues" evidence="2">
    <location>
        <begin position="1020"/>
        <end position="1029"/>
    </location>
</feature>
<feature type="region of interest" description="Disordered" evidence="2">
    <location>
        <begin position="871"/>
        <end position="894"/>
    </location>
</feature>
<dbReference type="Proteomes" id="UP000085678">
    <property type="component" value="Unplaced"/>
</dbReference>
<dbReference type="RefSeq" id="XP_013414438.1">
    <property type="nucleotide sequence ID" value="XM_013558984.1"/>
</dbReference>
<feature type="region of interest" description="Disordered" evidence="2">
    <location>
        <begin position="1317"/>
        <end position="1392"/>
    </location>
</feature>
<dbReference type="GO" id="GO:0071539">
    <property type="term" value="P:protein localization to centrosome"/>
    <property type="evidence" value="ECO:0007669"/>
    <property type="project" value="TreeGrafter"/>
</dbReference>
<feature type="compositionally biased region" description="Polar residues" evidence="2">
    <location>
        <begin position="464"/>
        <end position="476"/>
    </location>
</feature>
<accession>A0A1S3JVN6</accession>
<feature type="region of interest" description="Disordered" evidence="2">
    <location>
        <begin position="409"/>
        <end position="428"/>
    </location>
</feature>
<feature type="compositionally biased region" description="Polar residues" evidence="2">
    <location>
        <begin position="509"/>
        <end position="530"/>
    </location>
</feature>
<evidence type="ECO:0000259" key="3">
    <source>
        <dbReference type="Pfam" id="PF15253"/>
    </source>
</evidence>
<reference evidence="5" key="1">
    <citation type="submission" date="2025-08" db="UniProtKB">
        <authorList>
            <consortium name="RefSeq"/>
        </authorList>
    </citation>
    <scope>IDENTIFICATION</scope>
    <source>
        <tissue evidence="5">Gonads</tissue>
    </source>
</reference>
<feature type="region of interest" description="Disordered" evidence="2">
    <location>
        <begin position="1409"/>
        <end position="1457"/>
    </location>
</feature>
<name>A0A1S3JVN6_LINAN</name>
<feature type="coiled-coil region" evidence="1">
    <location>
        <begin position="841"/>
        <end position="868"/>
    </location>
</feature>
<feature type="compositionally biased region" description="Basic and acidic residues" evidence="2">
    <location>
        <begin position="1341"/>
        <end position="1360"/>
    </location>
</feature>
<dbReference type="InterPro" id="IPR058559">
    <property type="entry name" value="PRM_STIL"/>
</dbReference>
<dbReference type="Pfam" id="PF26399">
    <property type="entry name" value="PRM_STIL"/>
    <property type="match status" value="1"/>
</dbReference>
<feature type="domain" description="STIL N-terminal" evidence="3">
    <location>
        <begin position="26"/>
        <end position="360"/>
    </location>
</feature>
<feature type="compositionally biased region" description="Polar residues" evidence="2">
    <location>
        <begin position="379"/>
        <end position="399"/>
    </location>
</feature>
<dbReference type="KEGG" id="lak:106176550"/>
<keyword evidence="1" id="KW-0175">Coiled coil</keyword>
<dbReference type="PANTHER" id="PTHR15128">
    <property type="entry name" value="TAL1 SCL INTERRUPTING LOCUS"/>
    <property type="match status" value="1"/>
</dbReference>
<feature type="compositionally biased region" description="Basic and acidic residues" evidence="2">
    <location>
        <begin position="1373"/>
        <end position="1388"/>
    </location>
</feature>
<feature type="compositionally biased region" description="Low complexity" evidence="2">
    <location>
        <begin position="1429"/>
        <end position="1446"/>
    </location>
</feature>
<evidence type="ECO:0000313" key="4">
    <source>
        <dbReference type="Proteomes" id="UP000085678"/>
    </source>
</evidence>
<dbReference type="InParanoid" id="A0A1S3JVN6"/>
<organism evidence="4 5">
    <name type="scientific">Lingula anatina</name>
    <name type="common">Brachiopod</name>
    <name type="synonym">Lingula unguis</name>
    <dbReference type="NCBI Taxonomy" id="7574"/>
    <lineage>
        <taxon>Eukaryota</taxon>
        <taxon>Metazoa</taxon>
        <taxon>Spiralia</taxon>
        <taxon>Lophotrochozoa</taxon>
        <taxon>Brachiopoda</taxon>
        <taxon>Linguliformea</taxon>
        <taxon>Lingulata</taxon>
        <taxon>Lingulida</taxon>
        <taxon>Linguloidea</taxon>
        <taxon>Lingulidae</taxon>
        <taxon>Lingula</taxon>
    </lineage>
</organism>
<dbReference type="OMA" id="CKCGYLT"/>
<keyword evidence="4" id="KW-1185">Reference proteome</keyword>
<dbReference type="PANTHER" id="PTHR15128:SF0">
    <property type="entry name" value="SCL-INTERRUPTING LOCUS PROTEIN"/>
    <property type="match status" value="1"/>
</dbReference>
<dbReference type="GO" id="GO:0007052">
    <property type="term" value="P:mitotic spindle organization"/>
    <property type="evidence" value="ECO:0007669"/>
    <property type="project" value="TreeGrafter"/>
</dbReference>
<dbReference type="InterPro" id="IPR057731">
    <property type="entry name" value="STIL_N"/>
</dbReference>
<evidence type="ECO:0000313" key="5">
    <source>
        <dbReference type="RefSeq" id="XP_013414438.1"/>
    </source>
</evidence>
<dbReference type="GO" id="GO:0005815">
    <property type="term" value="C:microtubule organizing center"/>
    <property type="evidence" value="ECO:0007669"/>
    <property type="project" value="TreeGrafter"/>
</dbReference>
<feature type="region of interest" description="Disordered" evidence="2">
    <location>
        <begin position="378"/>
        <end position="401"/>
    </location>
</feature>
<dbReference type="InterPro" id="IPR026123">
    <property type="entry name" value="STIL"/>
</dbReference>